<dbReference type="PANTHER" id="PTHR11113">
    <property type="entry name" value="N-ACETYLGLUCOSAMINE-6-PHOSPHATE DEACETYLASE"/>
    <property type="match status" value="1"/>
</dbReference>
<dbReference type="SUPFAM" id="SSF51338">
    <property type="entry name" value="Composite domain of metallo-dependent hydrolases"/>
    <property type="match status" value="1"/>
</dbReference>
<proteinExistence type="inferred from homology"/>
<comment type="similarity">
    <text evidence="1">Belongs to the metallo-dependent hydrolases superfamily. Adenine deaminase family.</text>
</comment>
<evidence type="ECO:0000259" key="5">
    <source>
        <dbReference type="Pfam" id="PF01979"/>
    </source>
</evidence>
<dbReference type="PANTHER" id="PTHR11113:SF6">
    <property type="entry name" value="ADENINE DEAMINASE YERA-RELATED"/>
    <property type="match status" value="1"/>
</dbReference>
<organism evidence="7 8">
    <name type="scientific">Alicyclobacillus dauci</name>
    <dbReference type="NCBI Taxonomy" id="1475485"/>
    <lineage>
        <taxon>Bacteria</taxon>
        <taxon>Bacillati</taxon>
        <taxon>Bacillota</taxon>
        <taxon>Bacilli</taxon>
        <taxon>Bacillales</taxon>
        <taxon>Alicyclobacillaceae</taxon>
        <taxon>Alicyclobacillus</taxon>
    </lineage>
</organism>
<evidence type="ECO:0000256" key="1">
    <source>
        <dbReference type="ARBA" id="ARBA00006773"/>
    </source>
</evidence>
<dbReference type="InterPro" id="IPR026912">
    <property type="entry name" value="Adenine_deam_C"/>
</dbReference>
<evidence type="ECO:0000256" key="2">
    <source>
        <dbReference type="ARBA" id="ARBA00012782"/>
    </source>
</evidence>
<accession>A0ABY6Z6W1</accession>
<keyword evidence="3" id="KW-0378">Hydrolase</keyword>
<name>A0ABY6Z6W1_9BACL</name>
<dbReference type="Pfam" id="PF01979">
    <property type="entry name" value="Amidohydro_1"/>
    <property type="match status" value="1"/>
</dbReference>
<dbReference type="Proteomes" id="UP001164803">
    <property type="component" value="Chromosome"/>
</dbReference>
<dbReference type="InterPro" id="IPR011059">
    <property type="entry name" value="Metal-dep_hydrolase_composite"/>
</dbReference>
<dbReference type="EMBL" id="CP104064">
    <property type="protein sequence ID" value="WAH38016.1"/>
    <property type="molecule type" value="Genomic_DNA"/>
</dbReference>
<dbReference type="Pfam" id="PF13382">
    <property type="entry name" value="Adenine_deam_C"/>
    <property type="match status" value="1"/>
</dbReference>
<dbReference type="InterPro" id="IPR032466">
    <property type="entry name" value="Metal_Hydrolase"/>
</dbReference>
<evidence type="ECO:0000313" key="8">
    <source>
        <dbReference type="Proteomes" id="UP001164803"/>
    </source>
</evidence>
<gene>
    <name evidence="7" type="ORF">NZD86_05875</name>
</gene>
<comment type="catalytic activity">
    <reaction evidence="4">
        <text>adenine + H2O + H(+) = hypoxanthine + NH4(+)</text>
        <dbReference type="Rhea" id="RHEA:23688"/>
        <dbReference type="ChEBI" id="CHEBI:15377"/>
        <dbReference type="ChEBI" id="CHEBI:15378"/>
        <dbReference type="ChEBI" id="CHEBI:16708"/>
        <dbReference type="ChEBI" id="CHEBI:17368"/>
        <dbReference type="ChEBI" id="CHEBI:28938"/>
        <dbReference type="EC" id="3.5.4.2"/>
    </reaction>
</comment>
<dbReference type="EC" id="3.5.4.2" evidence="2"/>
<dbReference type="Gene3D" id="3.20.20.140">
    <property type="entry name" value="Metal-dependent hydrolases"/>
    <property type="match status" value="1"/>
</dbReference>
<dbReference type="SUPFAM" id="SSF51556">
    <property type="entry name" value="Metallo-dependent hydrolases"/>
    <property type="match status" value="1"/>
</dbReference>
<reference evidence="7" key="1">
    <citation type="submission" date="2022-08" db="EMBL/GenBank/DDBJ databases">
        <title>Alicyclobacillus dauci DSM2870, complete genome.</title>
        <authorList>
            <person name="Wang Q."/>
            <person name="Cai R."/>
            <person name="Wang Z."/>
        </authorList>
    </citation>
    <scope>NUCLEOTIDE SEQUENCE</scope>
    <source>
        <strain evidence="7">DSM 28700</strain>
    </source>
</reference>
<dbReference type="Gene3D" id="2.30.40.10">
    <property type="entry name" value="Urease, subunit C, domain 1"/>
    <property type="match status" value="1"/>
</dbReference>
<evidence type="ECO:0000259" key="6">
    <source>
        <dbReference type="Pfam" id="PF13382"/>
    </source>
</evidence>
<evidence type="ECO:0000256" key="3">
    <source>
        <dbReference type="ARBA" id="ARBA00022801"/>
    </source>
</evidence>
<dbReference type="InterPro" id="IPR006680">
    <property type="entry name" value="Amidohydro-rel"/>
</dbReference>
<keyword evidence="8" id="KW-1185">Reference proteome</keyword>
<evidence type="ECO:0000256" key="4">
    <source>
        <dbReference type="ARBA" id="ARBA00047720"/>
    </source>
</evidence>
<feature type="domain" description="Adenine deaminase C-terminal" evidence="6">
    <location>
        <begin position="415"/>
        <end position="576"/>
    </location>
</feature>
<feature type="domain" description="Amidohydrolase-related" evidence="5">
    <location>
        <begin position="78"/>
        <end position="362"/>
    </location>
</feature>
<protein>
    <recommendedName>
        <fullName evidence="2">adenine deaminase</fullName>
        <ecNumber evidence="2">3.5.4.2</ecNumber>
    </recommendedName>
</protein>
<sequence>MTTRVRPMTREQYANLIAVSRFRKPATVWIRDAKVLQVYTGEIERLNVALWDKWIAYVGERSPMVDDDTQIIDAAQYYLVPGYIEPHAHSFQGYNPKTLADFAAVRGTTLLIQDNLPFFLNLDQTQMESVFAEMSDFPVKHYWWCRLDPQIKQEEAQLKFTMERVEQTLSHPLVLQAGELTFWKDLIDADETMADRGWRARESGKRLETHNPGASPATLNAVAAAGATACHESISAKDVLERVRLGYHAALRHSSIRPDLYEIVRGLLAEGFTAWDRVSFTTDGSPPFFLRDGLIDACVRIAIEAGLDPAIAYRVATLNVAVYYGLDAELGGISPGRIADILFLEDLRNPMPVKVMTDGRLVAEDGRLAVGSPDVDWTALGCQTKPMFTHSARSEWFEVGVSNGQAPVMEYVNAVITRYRTRELPTIPGRTQLMEGCGCMYSALLSRTGEWITTSLVAGFGEFDALATTYTLSGDLVVLGRDPEQMALAVNRVRDSGGGITLFHGGECLYELSLPLLGTMSRLSMDQLIEETSRFVELMVGFGYTHADPLYSLLFMSATHLPSIRLAPEGLLEVKSGRVLAKSRRLRGGH</sequence>
<evidence type="ECO:0000313" key="7">
    <source>
        <dbReference type="EMBL" id="WAH38016.1"/>
    </source>
</evidence>
<dbReference type="RefSeq" id="WP_268045558.1">
    <property type="nucleotide sequence ID" value="NZ_CP104064.1"/>
</dbReference>